<dbReference type="AlphaFoldDB" id="R0D1K7"/>
<sequence length="479" mass="53233">MASPIDFKAVFDRIPTPYMMMDHALNIVEMNAAYLEVTGRTREDLCGRYVFDAFPAEGESRRLLEESLFRTRDTGKTDVIAVLRYAIPKPAEAGGGFEDRYWSCTHTWVPSNEGPGFILQNTQDITELKRLKDSAFRPEAPPSTAMLGDSVLRRVETLQSQSMQIRRLFMRAPSFVAVLKGEDHVFDFANEAYLRLVGRRDIVGRPLRLALPEVLDQGFISLLDEVRRSAEPFIGRDLPVMLAREPGAPLEQRFLDFIYQPIVEADGSVSGVFVEGSDMTERVLANQRQRLLLDELNHRVKNTLATVQAIAQQTLRGSTTPETFAGAFESRLLALSQTHNALTDSQWAGAGLRQILSQELGPYGEERVLMDGPETHLPARVALSLGMVFHELATNAAKYGALSTAGKLVLTWSVTADATLVFEWRETGGPPAAEPRRRGFGSRLIERSIANELRGVVSADYASTGLTVRFSVPLAREFD</sequence>
<organism evidence="9 10">
    <name type="scientific">Caulobacter vibrioides OR37</name>
    <dbReference type="NCBI Taxonomy" id="1292034"/>
    <lineage>
        <taxon>Bacteria</taxon>
        <taxon>Pseudomonadati</taxon>
        <taxon>Pseudomonadota</taxon>
        <taxon>Alphaproteobacteria</taxon>
        <taxon>Caulobacterales</taxon>
        <taxon>Caulobacteraceae</taxon>
        <taxon>Caulobacter</taxon>
    </lineage>
</organism>
<dbReference type="SMART" id="SM00911">
    <property type="entry name" value="HWE_HK"/>
    <property type="match status" value="1"/>
</dbReference>
<dbReference type="InterPro" id="IPR013767">
    <property type="entry name" value="PAS_fold"/>
</dbReference>
<dbReference type="Pfam" id="PF07536">
    <property type="entry name" value="HWE_HK"/>
    <property type="match status" value="1"/>
</dbReference>
<keyword evidence="10" id="KW-1185">Reference proteome</keyword>
<dbReference type="InterPro" id="IPR011102">
    <property type="entry name" value="Sig_transdc_His_kinase_HWE"/>
</dbReference>
<dbReference type="Gene3D" id="3.30.565.10">
    <property type="entry name" value="Histidine kinase-like ATPase, C-terminal domain"/>
    <property type="match status" value="1"/>
</dbReference>
<dbReference type="SMART" id="SM00091">
    <property type="entry name" value="PAS"/>
    <property type="match status" value="2"/>
</dbReference>
<dbReference type="InterPro" id="IPR036890">
    <property type="entry name" value="HATPase_C_sf"/>
</dbReference>
<comment type="caution">
    <text evidence="9">The sequence shown here is derived from an EMBL/GenBank/DDBJ whole genome shotgun (WGS) entry which is preliminary data.</text>
</comment>
<dbReference type="Pfam" id="PF00989">
    <property type="entry name" value="PAS"/>
    <property type="match status" value="1"/>
</dbReference>
<dbReference type="PANTHER" id="PTHR41523:SF7">
    <property type="entry name" value="HISTIDINE KINASE"/>
    <property type="match status" value="1"/>
</dbReference>
<dbReference type="GO" id="GO:0005524">
    <property type="term" value="F:ATP binding"/>
    <property type="evidence" value="ECO:0007669"/>
    <property type="project" value="UniProtKB-KW"/>
</dbReference>
<accession>R0D1K7</accession>
<keyword evidence="3" id="KW-0597">Phosphoprotein</keyword>
<evidence type="ECO:0000256" key="2">
    <source>
        <dbReference type="ARBA" id="ARBA00012438"/>
    </source>
</evidence>
<evidence type="ECO:0000256" key="6">
    <source>
        <dbReference type="ARBA" id="ARBA00022777"/>
    </source>
</evidence>
<evidence type="ECO:0000256" key="7">
    <source>
        <dbReference type="ARBA" id="ARBA00022840"/>
    </source>
</evidence>
<feature type="domain" description="PAS" evidence="8">
    <location>
        <begin position="3"/>
        <end position="48"/>
    </location>
</feature>
<dbReference type="NCBIfam" id="TIGR00229">
    <property type="entry name" value="sensory_box"/>
    <property type="match status" value="1"/>
</dbReference>
<name>R0D1K7_CAUVI</name>
<dbReference type="STRING" id="1292034.OR37_01597"/>
<dbReference type="PANTHER" id="PTHR41523">
    <property type="entry name" value="TWO-COMPONENT SYSTEM SENSOR PROTEIN"/>
    <property type="match status" value="1"/>
</dbReference>
<dbReference type="InterPro" id="IPR013656">
    <property type="entry name" value="PAS_4"/>
</dbReference>
<evidence type="ECO:0000259" key="8">
    <source>
        <dbReference type="PROSITE" id="PS50112"/>
    </source>
</evidence>
<evidence type="ECO:0000256" key="4">
    <source>
        <dbReference type="ARBA" id="ARBA00022679"/>
    </source>
</evidence>
<comment type="catalytic activity">
    <reaction evidence="1">
        <text>ATP + protein L-histidine = ADP + protein N-phospho-L-histidine.</text>
        <dbReference type="EC" id="2.7.13.3"/>
    </reaction>
</comment>
<dbReference type="eggNOG" id="COG3920">
    <property type="taxonomic scope" value="Bacteria"/>
</dbReference>
<dbReference type="Gene3D" id="3.30.450.20">
    <property type="entry name" value="PAS domain"/>
    <property type="match status" value="2"/>
</dbReference>
<dbReference type="CDD" id="cd00130">
    <property type="entry name" value="PAS"/>
    <property type="match status" value="1"/>
</dbReference>
<dbReference type="InterPro" id="IPR035965">
    <property type="entry name" value="PAS-like_dom_sf"/>
</dbReference>
<gene>
    <name evidence="9" type="ORF">OR37_01597</name>
</gene>
<dbReference type="RefSeq" id="WP_004617942.1">
    <property type="nucleotide sequence ID" value="NZ_APMP01000007.1"/>
</dbReference>
<dbReference type="PATRIC" id="fig|1292034.3.peg.1581"/>
<evidence type="ECO:0000256" key="3">
    <source>
        <dbReference type="ARBA" id="ARBA00022553"/>
    </source>
</evidence>
<reference evidence="9 10" key="1">
    <citation type="journal article" date="2013" name="Genome Announc.">
        <title>Draft Genome Sequence for Caulobacter sp. Strain OR37, a Bacterium Tolerant to Heavy Metals.</title>
        <authorList>
            <person name="Utturkar S.M."/>
            <person name="Bollmann A."/>
            <person name="Brzoska R.M."/>
            <person name="Klingeman D.M."/>
            <person name="Epstein S.E."/>
            <person name="Palumbo A.V."/>
            <person name="Brown S.D."/>
        </authorList>
    </citation>
    <scope>NUCLEOTIDE SEQUENCE [LARGE SCALE GENOMIC DNA]</scope>
    <source>
        <strain evidence="9 10">OR37</strain>
    </source>
</reference>
<evidence type="ECO:0000256" key="1">
    <source>
        <dbReference type="ARBA" id="ARBA00000085"/>
    </source>
</evidence>
<dbReference type="GO" id="GO:0004673">
    <property type="term" value="F:protein histidine kinase activity"/>
    <property type="evidence" value="ECO:0007669"/>
    <property type="project" value="UniProtKB-EC"/>
</dbReference>
<dbReference type="SUPFAM" id="SSF55785">
    <property type="entry name" value="PYP-like sensor domain (PAS domain)"/>
    <property type="match status" value="2"/>
</dbReference>
<dbReference type="OrthoDB" id="9760752at2"/>
<dbReference type="Pfam" id="PF08448">
    <property type="entry name" value="PAS_4"/>
    <property type="match status" value="1"/>
</dbReference>
<protein>
    <recommendedName>
        <fullName evidence="2">histidine kinase</fullName>
        <ecNumber evidence="2">2.7.13.3</ecNumber>
    </recommendedName>
</protein>
<proteinExistence type="predicted"/>
<evidence type="ECO:0000256" key="5">
    <source>
        <dbReference type="ARBA" id="ARBA00022741"/>
    </source>
</evidence>
<keyword evidence="7" id="KW-0067">ATP-binding</keyword>
<dbReference type="Proteomes" id="UP000013063">
    <property type="component" value="Unassembled WGS sequence"/>
</dbReference>
<keyword evidence="5" id="KW-0547">Nucleotide-binding</keyword>
<dbReference type="EMBL" id="APMP01000007">
    <property type="protein sequence ID" value="ENZ82330.1"/>
    <property type="molecule type" value="Genomic_DNA"/>
</dbReference>
<dbReference type="EC" id="2.7.13.3" evidence="2"/>
<evidence type="ECO:0000313" key="9">
    <source>
        <dbReference type="EMBL" id="ENZ82330.1"/>
    </source>
</evidence>
<dbReference type="InterPro" id="IPR000014">
    <property type="entry name" value="PAS"/>
</dbReference>
<dbReference type="GO" id="GO:0006355">
    <property type="term" value="P:regulation of DNA-templated transcription"/>
    <property type="evidence" value="ECO:0007669"/>
    <property type="project" value="InterPro"/>
</dbReference>
<dbReference type="PROSITE" id="PS50112">
    <property type="entry name" value="PAS"/>
    <property type="match status" value="1"/>
</dbReference>
<keyword evidence="6" id="KW-0418">Kinase</keyword>
<evidence type="ECO:0000313" key="10">
    <source>
        <dbReference type="Proteomes" id="UP000013063"/>
    </source>
</evidence>
<keyword evidence="4" id="KW-0808">Transferase</keyword>